<organism evidence="3">
    <name type="scientific">Davidia involucrata</name>
    <name type="common">Dove tree</name>
    <dbReference type="NCBI Taxonomy" id="16924"/>
    <lineage>
        <taxon>Eukaryota</taxon>
        <taxon>Viridiplantae</taxon>
        <taxon>Streptophyta</taxon>
        <taxon>Embryophyta</taxon>
        <taxon>Tracheophyta</taxon>
        <taxon>Spermatophyta</taxon>
        <taxon>Magnoliopsida</taxon>
        <taxon>eudicotyledons</taxon>
        <taxon>Gunneridae</taxon>
        <taxon>Pentapetalae</taxon>
        <taxon>asterids</taxon>
        <taxon>Cornales</taxon>
        <taxon>Nyssaceae</taxon>
        <taxon>Davidia</taxon>
    </lineage>
</organism>
<reference evidence="3" key="1">
    <citation type="submission" date="2019-08" db="EMBL/GenBank/DDBJ databases">
        <title>Reference gene set and small RNA set construction with multiple tissues from Davidia involucrata Baill.</title>
        <authorList>
            <person name="Yang H."/>
            <person name="Zhou C."/>
            <person name="Li G."/>
            <person name="Wang J."/>
            <person name="Gao P."/>
            <person name="Wang M."/>
            <person name="Wang R."/>
            <person name="Zhao Y."/>
        </authorList>
    </citation>
    <scope>NUCLEOTIDE SEQUENCE</scope>
    <source>
        <tissue evidence="3">Mixed with DoveR01_LX</tissue>
    </source>
</reference>
<evidence type="ECO:0000256" key="1">
    <source>
        <dbReference type="SAM" id="SignalP"/>
    </source>
</evidence>
<feature type="chain" id="PRO_5022682790" description="KIB1-4 beta-propeller domain-containing protein" evidence="1">
    <location>
        <begin position="17"/>
        <end position="166"/>
    </location>
</feature>
<evidence type="ECO:0000259" key="2">
    <source>
        <dbReference type="Pfam" id="PF03478"/>
    </source>
</evidence>
<dbReference type="PANTHER" id="PTHR44259">
    <property type="entry name" value="OS07G0183000 PROTEIN-RELATED"/>
    <property type="match status" value="1"/>
</dbReference>
<dbReference type="InterPro" id="IPR050942">
    <property type="entry name" value="F-box_BR-signaling"/>
</dbReference>
<protein>
    <recommendedName>
        <fullName evidence="2">KIB1-4 beta-propeller domain-containing protein</fullName>
    </recommendedName>
</protein>
<keyword evidence="1" id="KW-0732">Signal</keyword>
<accession>A0A5B7BBG8</accession>
<feature type="domain" description="KIB1-4 beta-propeller" evidence="2">
    <location>
        <begin position="9"/>
        <end position="153"/>
    </location>
</feature>
<dbReference type="InterPro" id="IPR005174">
    <property type="entry name" value="KIB1-4_b-propeller"/>
</dbReference>
<gene>
    <name evidence="3" type="ORF">Din_035009</name>
</gene>
<name>A0A5B7BBG8_DAVIN</name>
<feature type="signal peptide" evidence="1">
    <location>
        <begin position="1"/>
        <end position="16"/>
    </location>
</feature>
<proteinExistence type="predicted"/>
<dbReference type="AlphaFoldDB" id="A0A5B7BBG8"/>
<evidence type="ECO:0000313" key="3">
    <source>
        <dbReference type="EMBL" id="MPA65568.1"/>
    </source>
</evidence>
<dbReference type="EMBL" id="GHES01035009">
    <property type="protein sequence ID" value="MPA65568.1"/>
    <property type="molecule type" value="Transcribed_RNA"/>
</dbReference>
<dbReference type="Pfam" id="PF03478">
    <property type="entry name" value="Beta-prop_KIB1-4"/>
    <property type="match status" value="1"/>
</dbReference>
<sequence length="166" mass="18667">MLFIVTIGFYAIDVLGRVLMCDVSSAVVVTKFVSPELPECNCRLHDKYLVESAAGNLLQVLRFLCRRRECINQYETKEIKVFKLDCQNWIELESLGDDALFVGGNDSLSVLASDFPRCQPGCIYYTHGFSHSHSLYHSDPCGPFGPLDMGVFNLEDKCFQVPTTLL</sequence>